<reference evidence="2 3" key="1">
    <citation type="submission" date="2013-03" db="EMBL/GenBank/DDBJ databases">
        <title>The Genome Sequence of Cladophialophora yegresii CBS 114405.</title>
        <authorList>
            <consortium name="The Broad Institute Genomics Platform"/>
            <person name="Cuomo C."/>
            <person name="de Hoog S."/>
            <person name="Gorbushina A."/>
            <person name="Walker B."/>
            <person name="Young S.K."/>
            <person name="Zeng Q."/>
            <person name="Gargeya S."/>
            <person name="Fitzgerald M."/>
            <person name="Haas B."/>
            <person name="Abouelleil A."/>
            <person name="Allen A.W."/>
            <person name="Alvarado L."/>
            <person name="Arachchi H.M."/>
            <person name="Berlin A.M."/>
            <person name="Chapman S.B."/>
            <person name="Gainer-Dewar J."/>
            <person name="Goldberg J."/>
            <person name="Griggs A."/>
            <person name="Gujja S."/>
            <person name="Hansen M."/>
            <person name="Howarth C."/>
            <person name="Imamovic A."/>
            <person name="Ireland A."/>
            <person name="Larimer J."/>
            <person name="McCowan C."/>
            <person name="Murphy C."/>
            <person name="Pearson M."/>
            <person name="Poon T.W."/>
            <person name="Priest M."/>
            <person name="Roberts A."/>
            <person name="Saif S."/>
            <person name="Shea T."/>
            <person name="Sisk P."/>
            <person name="Sykes S."/>
            <person name="Wortman J."/>
            <person name="Nusbaum C."/>
            <person name="Birren B."/>
        </authorList>
    </citation>
    <scope>NUCLEOTIDE SEQUENCE [LARGE SCALE GENOMIC DNA]</scope>
    <source>
        <strain evidence="2 3">CBS 114405</strain>
    </source>
</reference>
<evidence type="ECO:0000313" key="2">
    <source>
        <dbReference type="EMBL" id="EXJ58059.1"/>
    </source>
</evidence>
<dbReference type="HOGENOM" id="CLU_022766_2_0_1"/>
<dbReference type="AlphaFoldDB" id="W9WHT0"/>
<gene>
    <name evidence="2" type="ORF">A1O7_05482</name>
</gene>
<organism evidence="2 3">
    <name type="scientific">Cladophialophora yegresii CBS 114405</name>
    <dbReference type="NCBI Taxonomy" id="1182544"/>
    <lineage>
        <taxon>Eukaryota</taxon>
        <taxon>Fungi</taxon>
        <taxon>Dikarya</taxon>
        <taxon>Ascomycota</taxon>
        <taxon>Pezizomycotina</taxon>
        <taxon>Eurotiomycetes</taxon>
        <taxon>Chaetothyriomycetidae</taxon>
        <taxon>Chaetothyriales</taxon>
        <taxon>Herpotrichiellaceae</taxon>
        <taxon>Cladophialophora</taxon>
    </lineage>
</organism>
<proteinExistence type="predicted"/>
<protein>
    <recommendedName>
        <fullName evidence="4">Tachykinin family protein</fullName>
    </recommendedName>
</protein>
<sequence>MPPTSRDTDTVGGSHSSPQVPSTTFNFTFVNQADDLDSLYQRKIINKEQRHTIRSHVMQRVRQWESAQGRKRSTGRENPKAPGKSKARKKLADSEAAVRNEAKASCANDPLTAPDSDRLTLTHSPRQSPRLHLSPSVHEFDPFDTLPTNTLPHQSSESLLQYCFDVMLPMTFSVEVKRTRDRIARQGLVLSSKIANPASFLGFLATTAAHRAVMYGRHKDLAPSNDDHDDLILDQDYVRVKHEATVAVRQIFQQRAIVDEQMLEACFGLISTATVVGNFEEARLHLKILDRITSQIELSEQTLMWLPIANVKISVGLLERPVMPLPYKREPIPDATLRRISLGLPSHMARLGKSFVRLTQLSNPLRRLLSTQTIICHLCAAKAADPQSPSALETSILVKKSTEIEFDLLAYPYEADAFPRNARDEPELPALEAIVRLAALGMLSVAPHSILPAAGNGRALTHHQKRAVEKWVLERHVWHAEACHVVCWALLVFIQNSLQQTEEAFFKRLLAQVTHYLGVSTWEDVENDVYGYLYIPGLQSSTWKTVWLDVCRLRAQLYPRHEHRDVVEQLNNALLPSKGPNGRTRLPESQLRTVR</sequence>
<feature type="compositionally biased region" description="Polar residues" evidence="1">
    <location>
        <begin position="11"/>
        <end position="23"/>
    </location>
</feature>
<evidence type="ECO:0000313" key="3">
    <source>
        <dbReference type="Proteomes" id="UP000019473"/>
    </source>
</evidence>
<keyword evidence="3" id="KW-1185">Reference proteome</keyword>
<dbReference type="Proteomes" id="UP000019473">
    <property type="component" value="Unassembled WGS sequence"/>
</dbReference>
<comment type="caution">
    <text evidence="2">The sequence shown here is derived from an EMBL/GenBank/DDBJ whole genome shotgun (WGS) entry which is preliminary data.</text>
</comment>
<evidence type="ECO:0000256" key="1">
    <source>
        <dbReference type="SAM" id="MobiDB-lite"/>
    </source>
</evidence>
<evidence type="ECO:0008006" key="4">
    <source>
        <dbReference type="Google" id="ProtNLM"/>
    </source>
</evidence>
<dbReference type="VEuPathDB" id="FungiDB:A1O7_05482"/>
<dbReference type="eggNOG" id="ENOG502SVZ7">
    <property type="taxonomic scope" value="Eukaryota"/>
</dbReference>
<feature type="region of interest" description="Disordered" evidence="1">
    <location>
        <begin position="59"/>
        <end position="135"/>
    </location>
</feature>
<dbReference type="EMBL" id="AMGW01000004">
    <property type="protein sequence ID" value="EXJ58059.1"/>
    <property type="molecule type" value="Genomic_DNA"/>
</dbReference>
<name>W9WHT0_9EURO</name>
<feature type="region of interest" description="Disordered" evidence="1">
    <location>
        <begin position="1"/>
        <end position="23"/>
    </location>
</feature>
<dbReference type="RefSeq" id="XP_007757682.1">
    <property type="nucleotide sequence ID" value="XM_007759492.1"/>
</dbReference>
<feature type="compositionally biased region" description="Basic and acidic residues" evidence="1">
    <location>
        <begin position="90"/>
        <end position="102"/>
    </location>
</feature>
<dbReference type="GeneID" id="19180067"/>
<dbReference type="PANTHER" id="PTHR37540">
    <property type="entry name" value="TRANSCRIPTION FACTOR (ACR-2), PUTATIVE-RELATED-RELATED"/>
    <property type="match status" value="1"/>
</dbReference>
<accession>W9WHT0</accession>
<dbReference type="PANTHER" id="PTHR37540:SF5">
    <property type="entry name" value="TRANSCRIPTION FACTOR DOMAIN-CONTAINING PROTEIN"/>
    <property type="match status" value="1"/>
</dbReference>
<feature type="region of interest" description="Disordered" evidence="1">
    <location>
        <begin position="574"/>
        <end position="595"/>
    </location>
</feature>
<dbReference type="OrthoDB" id="3469225at2759"/>